<keyword evidence="2" id="KW-1185">Reference proteome</keyword>
<accession>A0ABP1A8U8</accession>
<dbReference type="PANTHER" id="PTHR37262:SF1">
    <property type="entry name" value="PROTEIN PEP-RELATED DEVELOPMENT ARRESTED 1, CHLOROPLASTIC"/>
    <property type="match status" value="1"/>
</dbReference>
<dbReference type="EMBL" id="OZ023702">
    <property type="protein sequence ID" value="CAK9858961.1"/>
    <property type="molecule type" value="Genomic_DNA"/>
</dbReference>
<reference evidence="1 2" key="1">
    <citation type="submission" date="2024-03" db="EMBL/GenBank/DDBJ databases">
        <authorList>
            <consortium name="ELIXIR-Norway"/>
            <consortium name="Elixir Norway"/>
        </authorList>
    </citation>
    <scope>NUCLEOTIDE SEQUENCE [LARGE SCALE GENOMIC DNA]</scope>
</reference>
<evidence type="ECO:0000313" key="2">
    <source>
        <dbReference type="Proteomes" id="UP001497522"/>
    </source>
</evidence>
<sequence>MTPFLSAQLRLPRNKSTSFPTWISCWLSQWTMFSSSMRERTSRRKQLTILLLSCSSSSSPGGFGNWEPRKVRTGLLVKKKKRRAVLQAAAGEESKTGEKVDYRAYQALMRGGEEVIDLLKEMTELLEDITEMGNEAEDVAVEMAATGAVGQRLEKLDESFLMALDWMILQAEDDDKAQRQLLEVIKDTVLAQLAQKFPSQVQIVGMLCRTPDKDARQEILRRCAGGGGTFEKTGGGKIALPATNLNDVANQADDLIVTMEEKSTVPDRRLLARLVLVREEARSLLSGGLLDERNDRTKFRNLPEPEVNFLSKIVGLRPGPDLHKRLANVIAGQDEGADIVVSDEQGHPHNSKAQAPPFRPGMFLETVTKVLGGMYETKAAGGVTFQQLEWIHKETLKILQDLAFS</sequence>
<dbReference type="Proteomes" id="UP001497522">
    <property type="component" value="Chromosome 1"/>
</dbReference>
<gene>
    <name evidence="1" type="ORF">CSSPJE1EN2_LOCUS1956</name>
</gene>
<protein>
    <recommendedName>
        <fullName evidence="3">Protein PEP-RELATED DEVELOPMENT ARRESTED 1, chloroplastic</fullName>
    </recommendedName>
</protein>
<organism evidence="1 2">
    <name type="scientific">Sphagnum jensenii</name>
    <dbReference type="NCBI Taxonomy" id="128206"/>
    <lineage>
        <taxon>Eukaryota</taxon>
        <taxon>Viridiplantae</taxon>
        <taxon>Streptophyta</taxon>
        <taxon>Embryophyta</taxon>
        <taxon>Bryophyta</taxon>
        <taxon>Sphagnophytina</taxon>
        <taxon>Sphagnopsida</taxon>
        <taxon>Sphagnales</taxon>
        <taxon>Sphagnaceae</taxon>
        <taxon>Sphagnum</taxon>
    </lineage>
</organism>
<proteinExistence type="predicted"/>
<evidence type="ECO:0000313" key="1">
    <source>
        <dbReference type="EMBL" id="CAK9858961.1"/>
    </source>
</evidence>
<dbReference type="InterPro" id="IPR038961">
    <property type="entry name" value="PRDA1"/>
</dbReference>
<evidence type="ECO:0008006" key="3">
    <source>
        <dbReference type="Google" id="ProtNLM"/>
    </source>
</evidence>
<dbReference type="PANTHER" id="PTHR37262">
    <property type="entry name" value="PROTEIN PEP-RELATED DEVELOPMENT ARRESTED 1, CHLOROPLASTIC"/>
    <property type="match status" value="1"/>
</dbReference>
<name>A0ABP1A8U8_9BRYO</name>